<evidence type="ECO:0000313" key="2">
    <source>
        <dbReference type="Proteomes" id="UP000712673"/>
    </source>
</evidence>
<evidence type="ECO:0000313" key="1">
    <source>
        <dbReference type="EMBL" id="MBM3222954.1"/>
    </source>
</evidence>
<dbReference type="AlphaFoldDB" id="A0A937W000"/>
<sequence>MPEAVVHYSQSARPHLVAATEEEAIALVNRWLHREVGMALNVSYAAFNAATFCWHLPIYLAYGATGPLGIRGDVYVHAATGAFIGVPDVTDLQRRAEALAAVHGLTA</sequence>
<dbReference type="EMBL" id="VGLS01000076">
    <property type="protein sequence ID" value="MBM3222954.1"/>
    <property type="molecule type" value="Genomic_DNA"/>
</dbReference>
<organism evidence="1 2">
    <name type="scientific">Tectimicrobiota bacterium</name>
    <dbReference type="NCBI Taxonomy" id="2528274"/>
    <lineage>
        <taxon>Bacteria</taxon>
        <taxon>Pseudomonadati</taxon>
        <taxon>Nitrospinota/Tectimicrobiota group</taxon>
        <taxon>Candidatus Tectimicrobiota</taxon>
    </lineage>
</organism>
<reference evidence="1" key="1">
    <citation type="submission" date="2019-03" db="EMBL/GenBank/DDBJ databases">
        <title>Lake Tanganyika Metagenome-Assembled Genomes (MAGs).</title>
        <authorList>
            <person name="Tran P."/>
        </authorList>
    </citation>
    <scope>NUCLEOTIDE SEQUENCE</scope>
    <source>
        <strain evidence="1">K_DeepCast_65m_m2_066</strain>
    </source>
</reference>
<gene>
    <name evidence="1" type="ORF">FJZ47_04005</name>
</gene>
<proteinExistence type="predicted"/>
<protein>
    <submittedName>
        <fullName evidence="1">Uncharacterized protein</fullName>
    </submittedName>
</protein>
<name>A0A937W000_UNCTE</name>
<accession>A0A937W000</accession>
<comment type="caution">
    <text evidence="1">The sequence shown here is derived from an EMBL/GenBank/DDBJ whole genome shotgun (WGS) entry which is preliminary data.</text>
</comment>
<dbReference type="Proteomes" id="UP000712673">
    <property type="component" value="Unassembled WGS sequence"/>
</dbReference>